<name>A0A9P6C795_9AGAR</name>
<dbReference type="PANTHER" id="PTHR43341">
    <property type="entry name" value="AMINO ACID PERMEASE"/>
    <property type="match status" value="1"/>
</dbReference>
<keyword evidence="2 6" id="KW-0812">Transmembrane</keyword>
<evidence type="ECO:0000256" key="2">
    <source>
        <dbReference type="ARBA" id="ARBA00022692"/>
    </source>
</evidence>
<proteinExistence type="predicted"/>
<evidence type="ECO:0000313" key="8">
    <source>
        <dbReference type="EMBL" id="KAF9454881.1"/>
    </source>
</evidence>
<evidence type="ECO:0000256" key="4">
    <source>
        <dbReference type="ARBA" id="ARBA00023136"/>
    </source>
</evidence>
<sequence>MDEKKDGLVTTYSPTELESSERHSGTEPSDGKLVRQLKNRHVAMISIGGVIGTGLFLGTATALQEGGPIGLLLGYIVMGSICYSVMVSACHSYVGCFQMSAGVSW</sequence>
<dbReference type="OrthoDB" id="3017746at2759"/>
<feature type="compositionally biased region" description="Basic and acidic residues" evidence="5">
    <location>
        <begin position="19"/>
        <end position="32"/>
    </location>
</feature>
<dbReference type="InterPro" id="IPR004841">
    <property type="entry name" value="AA-permease/SLC12A_dom"/>
</dbReference>
<organism evidence="8 9">
    <name type="scientific">Macrolepiota fuliginosa MF-IS2</name>
    <dbReference type="NCBI Taxonomy" id="1400762"/>
    <lineage>
        <taxon>Eukaryota</taxon>
        <taxon>Fungi</taxon>
        <taxon>Dikarya</taxon>
        <taxon>Basidiomycota</taxon>
        <taxon>Agaricomycotina</taxon>
        <taxon>Agaricomycetes</taxon>
        <taxon>Agaricomycetidae</taxon>
        <taxon>Agaricales</taxon>
        <taxon>Agaricineae</taxon>
        <taxon>Agaricaceae</taxon>
        <taxon>Macrolepiota</taxon>
    </lineage>
</organism>
<dbReference type="EMBL" id="MU151051">
    <property type="protein sequence ID" value="KAF9454881.1"/>
    <property type="molecule type" value="Genomic_DNA"/>
</dbReference>
<evidence type="ECO:0000256" key="6">
    <source>
        <dbReference type="SAM" id="Phobius"/>
    </source>
</evidence>
<accession>A0A9P6C795</accession>
<evidence type="ECO:0000256" key="5">
    <source>
        <dbReference type="SAM" id="MobiDB-lite"/>
    </source>
</evidence>
<dbReference type="InterPro" id="IPR050524">
    <property type="entry name" value="APC_YAT"/>
</dbReference>
<comment type="subcellular location">
    <subcellularLocation>
        <location evidence="1">Membrane</location>
        <topology evidence="1">Multi-pass membrane protein</topology>
    </subcellularLocation>
</comment>
<evidence type="ECO:0000313" key="9">
    <source>
        <dbReference type="Proteomes" id="UP000807342"/>
    </source>
</evidence>
<feature type="transmembrane region" description="Helical" evidence="6">
    <location>
        <begin position="42"/>
        <end position="63"/>
    </location>
</feature>
<evidence type="ECO:0000256" key="3">
    <source>
        <dbReference type="ARBA" id="ARBA00022989"/>
    </source>
</evidence>
<comment type="caution">
    <text evidence="8">The sequence shown here is derived from an EMBL/GenBank/DDBJ whole genome shotgun (WGS) entry which is preliminary data.</text>
</comment>
<evidence type="ECO:0000259" key="7">
    <source>
        <dbReference type="Pfam" id="PF00324"/>
    </source>
</evidence>
<dbReference type="GO" id="GO:0016020">
    <property type="term" value="C:membrane"/>
    <property type="evidence" value="ECO:0007669"/>
    <property type="project" value="UniProtKB-SubCell"/>
</dbReference>
<dbReference type="GO" id="GO:0015171">
    <property type="term" value="F:amino acid transmembrane transporter activity"/>
    <property type="evidence" value="ECO:0007669"/>
    <property type="project" value="TreeGrafter"/>
</dbReference>
<dbReference type="Proteomes" id="UP000807342">
    <property type="component" value="Unassembled WGS sequence"/>
</dbReference>
<feature type="domain" description="Amino acid permease/ SLC12A" evidence="7">
    <location>
        <begin position="41"/>
        <end position="90"/>
    </location>
</feature>
<evidence type="ECO:0000256" key="1">
    <source>
        <dbReference type="ARBA" id="ARBA00004141"/>
    </source>
</evidence>
<gene>
    <name evidence="8" type="ORF">P691DRAFT_33</name>
</gene>
<keyword evidence="9" id="KW-1185">Reference proteome</keyword>
<reference evidence="8" key="1">
    <citation type="submission" date="2020-11" db="EMBL/GenBank/DDBJ databases">
        <authorList>
            <consortium name="DOE Joint Genome Institute"/>
            <person name="Ahrendt S."/>
            <person name="Riley R."/>
            <person name="Andreopoulos W."/>
            <person name="Labutti K."/>
            <person name="Pangilinan J."/>
            <person name="Ruiz-Duenas F.J."/>
            <person name="Barrasa J.M."/>
            <person name="Sanchez-Garcia M."/>
            <person name="Camarero S."/>
            <person name="Miyauchi S."/>
            <person name="Serrano A."/>
            <person name="Linde D."/>
            <person name="Babiker R."/>
            <person name="Drula E."/>
            <person name="Ayuso-Fernandez I."/>
            <person name="Pacheco R."/>
            <person name="Padilla G."/>
            <person name="Ferreira P."/>
            <person name="Barriuso J."/>
            <person name="Kellner H."/>
            <person name="Castanera R."/>
            <person name="Alfaro M."/>
            <person name="Ramirez L."/>
            <person name="Pisabarro A.G."/>
            <person name="Kuo A."/>
            <person name="Tritt A."/>
            <person name="Lipzen A."/>
            <person name="He G."/>
            <person name="Yan M."/>
            <person name="Ng V."/>
            <person name="Cullen D."/>
            <person name="Martin F."/>
            <person name="Rosso M.-N."/>
            <person name="Henrissat B."/>
            <person name="Hibbett D."/>
            <person name="Martinez A.T."/>
            <person name="Grigoriev I.V."/>
        </authorList>
    </citation>
    <scope>NUCLEOTIDE SEQUENCE</scope>
    <source>
        <strain evidence="8">MF-IS2</strain>
    </source>
</reference>
<dbReference type="PANTHER" id="PTHR43341:SF20">
    <property type="entry name" value="AAT FAMILY AMINO ACID TRANSPORTER"/>
    <property type="match status" value="1"/>
</dbReference>
<keyword evidence="3 6" id="KW-1133">Transmembrane helix</keyword>
<protein>
    <recommendedName>
        <fullName evidence="7">Amino acid permease/ SLC12A domain-containing protein</fullName>
    </recommendedName>
</protein>
<feature type="transmembrane region" description="Helical" evidence="6">
    <location>
        <begin position="69"/>
        <end position="90"/>
    </location>
</feature>
<dbReference type="AlphaFoldDB" id="A0A9P6C795"/>
<dbReference type="Gene3D" id="1.20.1740.10">
    <property type="entry name" value="Amino acid/polyamine transporter I"/>
    <property type="match status" value="1"/>
</dbReference>
<keyword evidence="4 6" id="KW-0472">Membrane</keyword>
<dbReference type="Pfam" id="PF00324">
    <property type="entry name" value="AA_permease"/>
    <property type="match status" value="1"/>
</dbReference>
<feature type="region of interest" description="Disordered" evidence="5">
    <location>
        <begin position="1"/>
        <end position="32"/>
    </location>
</feature>